<dbReference type="InParanoid" id="T1I9L2"/>
<organism evidence="1 2">
    <name type="scientific">Rhodnius prolixus</name>
    <name type="common">Triatomid bug</name>
    <dbReference type="NCBI Taxonomy" id="13249"/>
    <lineage>
        <taxon>Eukaryota</taxon>
        <taxon>Metazoa</taxon>
        <taxon>Ecdysozoa</taxon>
        <taxon>Arthropoda</taxon>
        <taxon>Hexapoda</taxon>
        <taxon>Insecta</taxon>
        <taxon>Pterygota</taxon>
        <taxon>Neoptera</taxon>
        <taxon>Paraneoptera</taxon>
        <taxon>Hemiptera</taxon>
        <taxon>Heteroptera</taxon>
        <taxon>Panheteroptera</taxon>
        <taxon>Cimicomorpha</taxon>
        <taxon>Reduviidae</taxon>
        <taxon>Triatominae</taxon>
        <taxon>Rhodnius</taxon>
    </lineage>
</organism>
<reference evidence="1" key="1">
    <citation type="submission" date="2015-05" db="UniProtKB">
        <authorList>
            <consortium name="EnsemblMetazoa"/>
        </authorList>
    </citation>
    <scope>IDENTIFICATION</scope>
</reference>
<dbReference type="EMBL" id="ACPB03016991">
    <property type="status" value="NOT_ANNOTATED_CDS"/>
    <property type="molecule type" value="Genomic_DNA"/>
</dbReference>
<evidence type="ECO:0000313" key="2">
    <source>
        <dbReference type="Proteomes" id="UP000015103"/>
    </source>
</evidence>
<sequence length="93" mass="10473">MQEITNLGFRNSLAALVIFNIMMLTRWQMKSCIQPLNADAFMLLVLEVLVLIATISFIATLCTALISGWELTLLLLLAIPVKIIVQRKQEKVN</sequence>
<dbReference type="AlphaFoldDB" id="T1I9L2"/>
<dbReference type="VEuPathDB" id="VectorBase:RPRC012983"/>
<dbReference type="EnsemblMetazoa" id="RPRC012983-RA">
    <property type="protein sequence ID" value="RPRC012983-PA"/>
    <property type="gene ID" value="RPRC012983"/>
</dbReference>
<keyword evidence="2" id="KW-1185">Reference proteome</keyword>
<accession>T1I9L2</accession>
<dbReference type="HOGENOM" id="CLU_169388_0_0_1"/>
<name>T1I9L2_RHOPR</name>
<proteinExistence type="predicted"/>
<protein>
    <submittedName>
        <fullName evidence="1">Uncharacterized protein</fullName>
    </submittedName>
</protein>
<dbReference type="Proteomes" id="UP000015103">
    <property type="component" value="Unassembled WGS sequence"/>
</dbReference>
<evidence type="ECO:0000313" key="1">
    <source>
        <dbReference type="EnsemblMetazoa" id="RPRC012983-PA"/>
    </source>
</evidence>